<evidence type="ECO:0000313" key="2">
    <source>
        <dbReference type="Proteomes" id="UP000887159"/>
    </source>
</evidence>
<organism evidence="1 2">
    <name type="scientific">Trichonephila clavipes</name>
    <name type="common">Golden silk orbweaver</name>
    <name type="synonym">Nephila clavipes</name>
    <dbReference type="NCBI Taxonomy" id="2585209"/>
    <lineage>
        <taxon>Eukaryota</taxon>
        <taxon>Metazoa</taxon>
        <taxon>Ecdysozoa</taxon>
        <taxon>Arthropoda</taxon>
        <taxon>Chelicerata</taxon>
        <taxon>Arachnida</taxon>
        <taxon>Araneae</taxon>
        <taxon>Araneomorphae</taxon>
        <taxon>Entelegynae</taxon>
        <taxon>Araneoidea</taxon>
        <taxon>Nephilidae</taxon>
        <taxon>Trichonephila</taxon>
    </lineage>
</organism>
<keyword evidence="2" id="KW-1185">Reference proteome</keyword>
<dbReference type="CDD" id="cd09272">
    <property type="entry name" value="RNase_HI_RT_Ty1"/>
    <property type="match status" value="1"/>
</dbReference>
<comment type="caution">
    <text evidence="1">The sequence shown here is derived from an EMBL/GenBank/DDBJ whole genome shotgun (WGS) entry which is preliminary data.</text>
</comment>
<name>A0A8X6VH40_TRICX</name>
<dbReference type="PANTHER" id="PTHR11439">
    <property type="entry name" value="GAG-POL-RELATED RETROTRANSPOSON"/>
    <property type="match status" value="1"/>
</dbReference>
<accession>A0A8X6VH40</accession>
<protein>
    <submittedName>
        <fullName evidence="1">Retrovirus-related Pol polyprotein from transposon RE2</fullName>
    </submittedName>
</protein>
<dbReference type="Proteomes" id="UP000887159">
    <property type="component" value="Unassembled WGS sequence"/>
</dbReference>
<gene>
    <name evidence="1" type="primary">RE2</name>
    <name evidence="1" type="ORF">TNCV_2396261</name>
</gene>
<sequence length="200" mass="22888">MSYLSQFNHNPEKRHYNLAKRVLRYLMGLKDKKLFYENGFVCGILNASSDASWGNAENGKSFSGGVVLLGNSLILWKCRKQKSVSLSTCEAELFSISEICKDIIWTVNLLTELKCEQFINNAVTLNSDSQAAIQWIKGTRSSNKSRHMNLRFHFIKDLIEDTVIIKLEYVQTEFLIADFLTKAMNVEKLEYSMQKIALLS</sequence>
<reference evidence="1" key="1">
    <citation type="submission" date="2020-08" db="EMBL/GenBank/DDBJ databases">
        <title>Multicomponent nature underlies the extraordinary mechanical properties of spider dragline silk.</title>
        <authorList>
            <person name="Kono N."/>
            <person name="Nakamura H."/>
            <person name="Mori M."/>
            <person name="Yoshida Y."/>
            <person name="Ohtoshi R."/>
            <person name="Malay A.D."/>
            <person name="Moran D.A.P."/>
            <person name="Tomita M."/>
            <person name="Numata K."/>
            <person name="Arakawa K."/>
        </authorList>
    </citation>
    <scope>NUCLEOTIDE SEQUENCE</scope>
</reference>
<evidence type="ECO:0000313" key="1">
    <source>
        <dbReference type="EMBL" id="GFY18397.1"/>
    </source>
</evidence>
<dbReference type="EMBL" id="BMAU01021349">
    <property type="protein sequence ID" value="GFY18397.1"/>
    <property type="molecule type" value="Genomic_DNA"/>
</dbReference>
<dbReference type="AlphaFoldDB" id="A0A8X6VH40"/>
<dbReference type="PANTHER" id="PTHR11439:SF440">
    <property type="entry name" value="INTEGRASE CATALYTIC DOMAIN-CONTAINING PROTEIN"/>
    <property type="match status" value="1"/>
</dbReference>
<proteinExistence type="predicted"/>